<dbReference type="InterPro" id="IPR004538">
    <property type="entry name" value="Hemolysin_A/TlyA"/>
</dbReference>
<dbReference type="PANTHER" id="PTHR32319:SF0">
    <property type="entry name" value="BACTERIAL HEMOLYSIN-LIKE PROTEIN"/>
    <property type="match status" value="1"/>
</dbReference>
<dbReference type="PIRSF" id="PIRSF005578">
    <property type="entry name" value="TlyA"/>
    <property type="match status" value="1"/>
</dbReference>
<dbReference type="EC" id="2.1.1.226" evidence="4"/>
<dbReference type="Pfam" id="PF01728">
    <property type="entry name" value="FtsJ"/>
    <property type="match status" value="1"/>
</dbReference>
<reference evidence="4" key="1">
    <citation type="submission" date="2019-08" db="EMBL/GenBank/DDBJ databases">
        <authorList>
            <person name="Kucharzyk K."/>
            <person name="Murdoch R.W."/>
            <person name="Higgins S."/>
            <person name="Loffler F."/>
        </authorList>
    </citation>
    <scope>NUCLEOTIDE SEQUENCE</scope>
</reference>
<dbReference type="SUPFAM" id="SSF55174">
    <property type="entry name" value="Alpha-L RNA-binding motif"/>
    <property type="match status" value="1"/>
</dbReference>
<keyword evidence="4" id="KW-0808">Transferase</keyword>
<dbReference type="NCBIfam" id="TIGR00478">
    <property type="entry name" value="tly"/>
    <property type="match status" value="1"/>
</dbReference>
<dbReference type="PROSITE" id="PS50889">
    <property type="entry name" value="S4"/>
    <property type="match status" value="1"/>
</dbReference>
<name>A0A644WY80_9ZZZZ</name>
<dbReference type="InterPro" id="IPR047048">
    <property type="entry name" value="TlyA"/>
</dbReference>
<dbReference type="CDD" id="cd00165">
    <property type="entry name" value="S4"/>
    <property type="match status" value="1"/>
</dbReference>
<dbReference type="GO" id="GO:0008168">
    <property type="term" value="F:methyltransferase activity"/>
    <property type="evidence" value="ECO:0007669"/>
    <property type="project" value="UniProtKB-KW"/>
</dbReference>
<dbReference type="EMBL" id="VSSQ01001449">
    <property type="protein sequence ID" value="MPM08438.1"/>
    <property type="molecule type" value="Genomic_DNA"/>
</dbReference>
<keyword evidence="1" id="KW-0694">RNA-binding</keyword>
<dbReference type="InterPro" id="IPR002877">
    <property type="entry name" value="RNA_MeTrfase_FtsJ_dom"/>
</dbReference>
<comment type="caution">
    <text evidence="4">The sequence shown here is derived from an EMBL/GenBank/DDBJ whole genome shotgun (WGS) entry which is preliminary data.</text>
</comment>
<dbReference type="SMART" id="SM00363">
    <property type="entry name" value="S4"/>
    <property type="match status" value="1"/>
</dbReference>
<keyword evidence="4" id="KW-0489">Methyltransferase</keyword>
<dbReference type="GO" id="GO:0032259">
    <property type="term" value="P:methylation"/>
    <property type="evidence" value="ECO:0007669"/>
    <property type="project" value="UniProtKB-KW"/>
</dbReference>
<dbReference type="SUPFAM" id="SSF53335">
    <property type="entry name" value="S-adenosyl-L-methionine-dependent methyltransferases"/>
    <property type="match status" value="1"/>
</dbReference>
<dbReference type="InterPro" id="IPR002942">
    <property type="entry name" value="S4_RNA-bd"/>
</dbReference>
<dbReference type="AlphaFoldDB" id="A0A644WY80"/>
<protein>
    <submittedName>
        <fullName evidence="4">16S/23S rRNA (Cytidine-2'-O)-methyltransferase TlyA</fullName>
        <ecNumber evidence="4">2.1.1.226</ecNumber>
    </submittedName>
</protein>
<dbReference type="GO" id="GO:0003723">
    <property type="term" value="F:RNA binding"/>
    <property type="evidence" value="ECO:0007669"/>
    <property type="project" value="UniProtKB-KW"/>
</dbReference>
<dbReference type="Gene3D" id="3.10.290.10">
    <property type="entry name" value="RNA-binding S4 domain"/>
    <property type="match status" value="1"/>
</dbReference>
<dbReference type="Pfam" id="PF01479">
    <property type="entry name" value="S4"/>
    <property type="match status" value="1"/>
</dbReference>
<comment type="similarity">
    <text evidence="2">Belongs to the TlyA family.</text>
</comment>
<proteinExistence type="inferred from homology"/>
<sequence length="270" mass="29632">MKTRLDVALFEQNLAKSREHARALIMAGQVYIDEVKAEKAGQFVIETAKLSVRGESCPFVSRGGYKLQKAMEEFPISLEGTVAADIGASTGGFTDCMLQHGAKKVYAIDVGYGQLDWSLRSDERVVVLERTNARFMEPKWFAEPLDFASIDVSFISLDKILPPLFACLRDGGEVVALVKPQFEAGRNKVGKNGVVTDEETHLEVVERMTGAALAAGFCVKGLSYSPIKGPKGNIEFLLYLQKCIDVTIPTSKVDHNEAFSVVRQAHNICI</sequence>
<feature type="domain" description="RNA-binding S4" evidence="3">
    <location>
        <begin position="3"/>
        <end position="64"/>
    </location>
</feature>
<accession>A0A644WY80</accession>
<evidence type="ECO:0000313" key="4">
    <source>
        <dbReference type="EMBL" id="MPM08438.1"/>
    </source>
</evidence>
<dbReference type="PANTHER" id="PTHR32319">
    <property type="entry name" value="BACTERIAL HEMOLYSIN-LIKE PROTEIN"/>
    <property type="match status" value="1"/>
</dbReference>
<dbReference type="InterPro" id="IPR036986">
    <property type="entry name" value="S4_RNA-bd_sf"/>
</dbReference>
<evidence type="ECO:0000256" key="1">
    <source>
        <dbReference type="ARBA" id="ARBA00022884"/>
    </source>
</evidence>
<evidence type="ECO:0000256" key="2">
    <source>
        <dbReference type="ARBA" id="ARBA00029460"/>
    </source>
</evidence>
<evidence type="ECO:0000259" key="3">
    <source>
        <dbReference type="SMART" id="SM00363"/>
    </source>
</evidence>
<dbReference type="InterPro" id="IPR029063">
    <property type="entry name" value="SAM-dependent_MTases_sf"/>
</dbReference>
<organism evidence="4">
    <name type="scientific">bioreactor metagenome</name>
    <dbReference type="NCBI Taxonomy" id="1076179"/>
    <lineage>
        <taxon>unclassified sequences</taxon>
        <taxon>metagenomes</taxon>
        <taxon>ecological metagenomes</taxon>
    </lineage>
</organism>
<gene>
    <name evidence="4" type="primary">tlyA_9</name>
    <name evidence="4" type="ORF">SDC9_54750</name>
</gene>
<dbReference type="Gene3D" id="3.40.50.150">
    <property type="entry name" value="Vaccinia Virus protein VP39"/>
    <property type="match status" value="1"/>
</dbReference>